<feature type="domain" description="Histone deacetylase" evidence="3">
    <location>
        <begin position="18"/>
        <end position="303"/>
    </location>
</feature>
<dbReference type="Proteomes" id="UP000197065">
    <property type="component" value="Unassembled WGS sequence"/>
</dbReference>
<keyword evidence="5" id="KW-1185">Reference proteome</keyword>
<accession>A0A212QNM4</accession>
<sequence length="305" mass="32051">MLLLTHRSGLGHQTGPGHPECPGRLEAVLAALEESAGPDWQRREAPAATSEQIGRVHPPEFQERLAKLMPAEGLSAVDGDTIVSPGSLTAAIHAAGACCAAVEALRTGETNIVFCATRPPGHHAEPARAMGFCLYNQIAIAAAHALASGDFQRVAIVDFDVHHGNGTQATFWNEPRVFYASIHQTSLFPHSGRAAEKGAHGTILNLPLPAGTGGAGFRAVVEGSLLPAIDRFAPELLLISAGFDAHVADPLADLMLEEDDFAWITSELRKLALTHAGGRIVSTLEGGYDIDALARSVVAHLEGLT</sequence>
<name>A0A212QNM4_9PROT</name>
<evidence type="ECO:0000256" key="2">
    <source>
        <dbReference type="SAM" id="MobiDB-lite"/>
    </source>
</evidence>
<dbReference type="SUPFAM" id="SSF52768">
    <property type="entry name" value="Arginase/deacetylase"/>
    <property type="match status" value="1"/>
</dbReference>
<gene>
    <name evidence="4" type="ORF">SAMN07250955_10266</name>
</gene>
<evidence type="ECO:0000256" key="1">
    <source>
        <dbReference type="ARBA" id="ARBA00005947"/>
    </source>
</evidence>
<dbReference type="EMBL" id="FYEH01000002">
    <property type="protein sequence ID" value="SNB60818.1"/>
    <property type="molecule type" value="Genomic_DNA"/>
</dbReference>
<protein>
    <submittedName>
        <fullName evidence="4">Acetoin utilization deacetylase AcuC</fullName>
    </submittedName>
</protein>
<dbReference type="PANTHER" id="PTHR10625:SF10">
    <property type="entry name" value="HISTONE DEACETYLASE HDAC1"/>
    <property type="match status" value="1"/>
</dbReference>
<dbReference type="GO" id="GO:0040029">
    <property type="term" value="P:epigenetic regulation of gene expression"/>
    <property type="evidence" value="ECO:0007669"/>
    <property type="project" value="TreeGrafter"/>
</dbReference>
<dbReference type="InterPro" id="IPR023696">
    <property type="entry name" value="Ureohydrolase_dom_sf"/>
</dbReference>
<evidence type="ECO:0000313" key="5">
    <source>
        <dbReference type="Proteomes" id="UP000197065"/>
    </source>
</evidence>
<organism evidence="4 5">
    <name type="scientific">Arboricoccus pini</name>
    <dbReference type="NCBI Taxonomy" id="1963835"/>
    <lineage>
        <taxon>Bacteria</taxon>
        <taxon>Pseudomonadati</taxon>
        <taxon>Pseudomonadota</taxon>
        <taxon>Alphaproteobacteria</taxon>
        <taxon>Geminicoccales</taxon>
        <taxon>Geminicoccaceae</taxon>
        <taxon>Arboricoccus</taxon>
    </lineage>
</organism>
<feature type="region of interest" description="Disordered" evidence="2">
    <location>
        <begin position="1"/>
        <end position="20"/>
    </location>
</feature>
<proteinExistence type="inferred from homology"/>
<dbReference type="InterPro" id="IPR037138">
    <property type="entry name" value="His_deacetylse_dom_sf"/>
</dbReference>
<dbReference type="InterPro" id="IPR000286">
    <property type="entry name" value="HDACs"/>
</dbReference>
<dbReference type="Gene3D" id="3.40.800.20">
    <property type="entry name" value="Histone deacetylase domain"/>
    <property type="match status" value="1"/>
</dbReference>
<reference evidence="4 5" key="1">
    <citation type="submission" date="2017-06" db="EMBL/GenBank/DDBJ databases">
        <authorList>
            <person name="Kim H.J."/>
            <person name="Triplett B.A."/>
        </authorList>
    </citation>
    <scope>NUCLEOTIDE SEQUENCE [LARGE SCALE GENOMIC DNA]</scope>
    <source>
        <strain evidence="4 5">B29T1</strain>
    </source>
</reference>
<dbReference type="RefSeq" id="WP_088559951.1">
    <property type="nucleotide sequence ID" value="NZ_FYEH01000002.1"/>
</dbReference>
<feature type="region of interest" description="Disordered" evidence="2">
    <location>
        <begin position="35"/>
        <end position="57"/>
    </location>
</feature>
<dbReference type="PRINTS" id="PR01270">
    <property type="entry name" value="HDASUPER"/>
</dbReference>
<comment type="similarity">
    <text evidence="1">Belongs to the histone deacetylase family.</text>
</comment>
<dbReference type="GO" id="GO:0004407">
    <property type="term" value="F:histone deacetylase activity"/>
    <property type="evidence" value="ECO:0007669"/>
    <property type="project" value="TreeGrafter"/>
</dbReference>
<dbReference type="Pfam" id="PF00850">
    <property type="entry name" value="Hist_deacetyl"/>
    <property type="match status" value="1"/>
</dbReference>
<dbReference type="InterPro" id="IPR023801">
    <property type="entry name" value="His_deacetylse_dom"/>
</dbReference>
<evidence type="ECO:0000259" key="3">
    <source>
        <dbReference type="Pfam" id="PF00850"/>
    </source>
</evidence>
<dbReference type="PANTHER" id="PTHR10625">
    <property type="entry name" value="HISTONE DEACETYLASE HDAC1-RELATED"/>
    <property type="match status" value="1"/>
</dbReference>
<dbReference type="AlphaFoldDB" id="A0A212QNM4"/>
<evidence type="ECO:0000313" key="4">
    <source>
        <dbReference type="EMBL" id="SNB60818.1"/>
    </source>
</evidence>
<dbReference type="OrthoDB" id="9808367at2"/>
<dbReference type="CDD" id="cd11599">
    <property type="entry name" value="HDAC_classII_2"/>
    <property type="match status" value="1"/>
</dbReference>